<sequence>MFVKGRFVVGCTDVMIGGAKEDDGCFLRIFYPTKLTDPYEHSDDWSTWLPHRKYKEGYAIVRGLTPFFGKRIISWAFGKPYIPVVVDADPSNEHPFPVIVFSHGIKSCRTVYSIFCSDISSHGFIVAAIEHRDGSACMTYTLEREQMDEGRNFVERWIPYKSMQFERNDMPSRQEQLQIRTRECSQTLDLLANLNDGIQVQHLLHSTMDLDIFKGLMDLSSPVIAGHSFGSTTLLRTLAADKRYKIGLAMDAWMWPLKDDIQLAETIQQPIMFINSANFQTRFSLKIMKRFTVDTQKRHVVTIKGSIHDSQSDVPCLLPWYIRRLEYHSAIDPLLAIQLSNRITLLYLGKHLGHPLDEQLSKWIENHADLLYEGIP</sequence>
<comment type="catalytic activity">
    <reaction evidence="5">
        <text>a 1-O-alkyl-2-acetyl-sn-glycero-3-phosphocholine + H2O = a 1-O-alkyl-sn-glycero-3-phosphocholine + acetate + H(+)</text>
        <dbReference type="Rhea" id="RHEA:17777"/>
        <dbReference type="ChEBI" id="CHEBI:15377"/>
        <dbReference type="ChEBI" id="CHEBI:15378"/>
        <dbReference type="ChEBI" id="CHEBI:30089"/>
        <dbReference type="ChEBI" id="CHEBI:30909"/>
        <dbReference type="ChEBI" id="CHEBI:36707"/>
        <dbReference type="EC" id="3.1.1.47"/>
    </reaction>
</comment>
<keyword evidence="8" id="KW-1185">Reference proteome</keyword>
<keyword evidence="3 5" id="KW-0442">Lipid degradation</keyword>
<comment type="caution">
    <text evidence="7">The sequence shown here is derived from an EMBL/GenBank/DDBJ whole genome shotgun (WGS) entry which is preliminary data.</text>
</comment>
<dbReference type="GO" id="GO:0016042">
    <property type="term" value="P:lipid catabolic process"/>
    <property type="evidence" value="ECO:0007669"/>
    <property type="project" value="UniProtKB-KW"/>
</dbReference>
<organism evidence="7 8">
    <name type="scientific">Daphnia galeata</name>
    <dbReference type="NCBI Taxonomy" id="27404"/>
    <lineage>
        <taxon>Eukaryota</taxon>
        <taxon>Metazoa</taxon>
        <taxon>Ecdysozoa</taxon>
        <taxon>Arthropoda</taxon>
        <taxon>Crustacea</taxon>
        <taxon>Branchiopoda</taxon>
        <taxon>Diplostraca</taxon>
        <taxon>Cladocera</taxon>
        <taxon>Anomopoda</taxon>
        <taxon>Daphniidae</taxon>
        <taxon>Daphnia</taxon>
    </lineage>
</organism>
<dbReference type="Gene3D" id="3.40.50.1820">
    <property type="entry name" value="alpha/beta hydrolase"/>
    <property type="match status" value="1"/>
</dbReference>
<dbReference type="PANTHER" id="PTHR10272">
    <property type="entry name" value="PLATELET-ACTIVATING FACTOR ACETYLHYDROLASE"/>
    <property type="match status" value="1"/>
</dbReference>
<dbReference type="GO" id="GO:0003847">
    <property type="term" value="F:1-alkyl-2-acetylglycerophosphocholine esterase activity"/>
    <property type="evidence" value="ECO:0007669"/>
    <property type="project" value="UniProtKB-UniRule"/>
</dbReference>
<proteinExistence type="predicted"/>
<reference evidence="7" key="1">
    <citation type="submission" date="2021-11" db="EMBL/GenBank/DDBJ databases">
        <authorList>
            <person name="Schell T."/>
        </authorList>
    </citation>
    <scope>NUCLEOTIDE SEQUENCE</scope>
    <source>
        <strain evidence="7">M5</strain>
    </source>
</reference>
<keyword evidence="4 5" id="KW-0443">Lipid metabolism</keyword>
<accession>A0A8J2RD40</accession>
<evidence type="ECO:0000256" key="5">
    <source>
        <dbReference type="PIRNR" id="PIRNR018169"/>
    </source>
</evidence>
<dbReference type="Pfam" id="PF03403">
    <property type="entry name" value="PAF-AH_p_II"/>
    <property type="match status" value="1"/>
</dbReference>
<dbReference type="Proteomes" id="UP000789390">
    <property type="component" value="Unassembled WGS sequence"/>
</dbReference>
<protein>
    <recommendedName>
        <fullName evidence="1 5">1-alkyl-2-acetylglycerophosphocholine esterase</fullName>
        <ecNumber evidence="1 5">3.1.1.47</ecNumber>
    </recommendedName>
</protein>
<dbReference type="InterPro" id="IPR029058">
    <property type="entry name" value="AB_hydrolase_fold"/>
</dbReference>
<evidence type="ECO:0000313" key="7">
    <source>
        <dbReference type="EMBL" id="CAH0098329.1"/>
    </source>
</evidence>
<keyword evidence="2 5" id="KW-0378">Hydrolase</keyword>
<evidence type="ECO:0000256" key="4">
    <source>
        <dbReference type="ARBA" id="ARBA00023098"/>
    </source>
</evidence>
<dbReference type="OrthoDB" id="2363873at2759"/>
<name>A0A8J2RD40_9CRUS</name>
<dbReference type="EMBL" id="CAKKLH010000002">
    <property type="protein sequence ID" value="CAH0098329.1"/>
    <property type="molecule type" value="Genomic_DNA"/>
</dbReference>
<evidence type="ECO:0000256" key="3">
    <source>
        <dbReference type="ARBA" id="ARBA00022963"/>
    </source>
</evidence>
<feature type="active site" description="Nucleophile" evidence="6">
    <location>
        <position position="228"/>
    </location>
</feature>
<evidence type="ECO:0000313" key="8">
    <source>
        <dbReference type="Proteomes" id="UP000789390"/>
    </source>
</evidence>
<evidence type="ECO:0000256" key="1">
    <source>
        <dbReference type="ARBA" id="ARBA00013201"/>
    </source>
</evidence>
<dbReference type="PANTHER" id="PTHR10272:SF0">
    <property type="entry name" value="PLATELET-ACTIVATING FACTOR ACETYLHYDROLASE"/>
    <property type="match status" value="1"/>
</dbReference>
<dbReference type="SUPFAM" id="SSF53474">
    <property type="entry name" value="alpha/beta-Hydrolases"/>
    <property type="match status" value="1"/>
</dbReference>
<dbReference type="InterPro" id="IPR016715">
    <property type="entry name" value="PAF_acetylhydro_eukaryote"/>
</dbReference>
<evidence type="ECO:0000256" key="6">
    <source>
        <dbReference type="PIRSR" id="PIRSR018169-1"/>
    </source>
</evidence>
<gene>
    <name evidence="7" type="ORF">DGAL_LOCUS378</name>
</gene>
<dbReference type="EC" id="3.1.1.47" evidence="1 5"/>
<dbReference type="AlphaFoldDB" id="A0A8J2RD40"/>
<feature type="active site" description="Charge relay system" evidence="6">
    <location>
        <position position="251"/>
    </location>
</feature>
<evidence type="ECO:0000256" key="2">
    <source>
        <dbReference type="ARBA" id="ARBA00022801"/>
    </source>
</evidence>
<dbReference type="PIRSF" id="PIRSF018169">
    <property type="entry name" value="PAF_acetylhydrolase"/>
    <property type="match status" value="1"/>
</dbReference>
<feature type="active site" description="Charge relay system" evidence="6">
    <location>
        <position position="308"/>
    </location>
</feature>